<reference evidence="2" key="1">
    <citation type="journal article" date="2023" name="Front. Plant Sci.">
        <title>Chromosomal-level genome assembly of Melastoma candidum provides insights into trichome evolution.</title>
        <authorList>
            <person name="Zhong Y."/>
            <person name="Wu W."/>
            <person name="Sun C."/>
            <person name="Zou P."/>
            <person name="Liu Y."/>
            <person name="Dai S."/>
            <person name="Zhou R."/>
        </authorList>
    </citation>
    <scope>NUCLEOTIDE SEQUENCE [LARGE SCALE GENOMIC DNA]</scope>
</reference>
<proteinExistence type="predicted"/>
<gene>
    <name evidence="1" type="ORF">MLD38_036492</name>
</gene>
<keyword evidence="2" id="KW-1185">Reference proteome</keyword>
<dbReference type="Proteomes" id="UP001057402">
    <property type="component" value="Chromosome 11"/>
</dbReference>
<organism evidence="1 2">
    <name type="scientific">Melastoma candidum</name>
    <dbReference type="NCBI Taxonomy" id="119954"/>
    <lineage>
        <taxon>Eukaryota</taxon>
        <taxon>Viridiplantae</taxon>
        <taxon>Streptophyta</taxon>
        <taxon>Embryophyta</taxon>
        <taxon>Tracheophyta</taxon>
        <taxon>Spermatophyta</taxon>
        <taxon>Magnoliopsida</taxon>
        <taxon>eudicotyledons</taxon>
        <taxon>Gunneridae</taxon>
        <taxon>Pentapetalae</taxon>
        <taxon>rosids</taxon>
        <taxon>malvids</taxon>
        <taxon>Myrtales</taxon>
        <taxon>Melastomataceae</taxon>
        <taxon>Melastomatoideae</taxon>
        <taxon>Melastomateae</taxon>
        <taxon>Melastoma</taxon>
    </lineage>
</organism>
<name>A0ACB9LKF6_9MYRT</name>
<protein>
    <submittedName>
        <fullName evidence="1">Uncharacterized protein</fullName>
    </submittedName>
</protein>
<comment type="caution">
    <text evidence="1">The sequence shown here is derived from an EMBL/GenBank/DDBJ whole genome shotgun (WGS) entry which is preliminary data.</text>
</comment>
<evidence type="ECO:0000313" key="2">
    <source>
        <dbReference type="Proteomes" id="UP001057402"/>
    </source>
</evidence>
<sequence>MELVLILCELLLGCHVLVDHSSVLFRFSMDLRSEEHPIIHHWQSRLWSRITDTQDEFPIANCNFSGSFWLLILIS</sequence>
<evidence type="ECO:0000313" key="1">
    <source>
        <dbReference type="EMBL" id="KAI4311609.1"/>
    </source>
</evidence>
<accession>A0ACB9LKF6</accession>
<dbReference type="EMBL" id="CM042890">
    <property type="protein sequence ID" value="KAI4311609.1"/>
    <property type="molecule type" value="Genomic_DNA"/>
</dbReference>